<dbReference type="EMBL" id="JACBKZ010000013">
    <property type="protein sequence ID" value="KAF5936479.1"/>
    <property type="molecule type" value="Genomic_DNA"/>
</dbReference>
<comment type="caution">
    <text evidence="3">The sequence shown here is derived from an EMBL/GenBank/DDBJ whole genome shotgun (WGS) entry which is preliminary data.</text>
</comment>
<feature type="coiled-coil region" evidence="1">
    <location>
        <begin position="92"/>
        <end position="147"/>
    </location>
</feature>
<feature type="compositionally biased region" description="Basic and acidic residues" evidence="2">
    <location>
        <begin position="37"/>
        <end position="46"/>
    </location>
</feature>
<dbReference type="PANTHER" id="PTHR32258">
    <property type="entry name" value="PROTEIN NETWORKED 4A"/>
    <property type="match status" value="1"/>
</dbReference>
<evidence type="ECO:0000256" key="2">
    <source>
        <dbReference type="SAM" id="MobiDB-lite"/>
    </source>
</evidence>
<protein>
    <submittedName>
        <fullName evidence="3">Uncharacterized protein</fullName>
    </submittedName>
</protein>
<dbReference type="GO" id="GO:0051015">
    <property type="term" value="F:actin filament binding"/>
    <property type="evidence" value="ECO:0007669"/>
    <property type="project" value="TreeGrafter"/>
</dbReference>
<reference evidence="3 4" key="2">
    <citation type="submission" date="2020-07" db="EMBL/GenBank/DDBJ databases">
        <title>Genome assembly of wild tea tree DASZ reveals pedigree and selection history of tea varieties.</title>
        <authorList>
            <person name="Zhang W."/>
        </authorList>
    </citation>
    <scope>NUCLEOTIDE SEQUENCE [LARGE SCALE GENOMIC DNA]</scope>
    <source>
        <strain evidence="4">cv. G240</strain>
        <tissue evidence="3">Leaf</tissue>
    </source>
</reference>
<evidence type="ECO:0000313" key="4">
    <source>
        <dbReference type="Proteomes" id="UP000593564"/>
    </source>
</evidence>
<dbReference type="GO" id="GO:0005886">
    <property type="term" value="C:plasma membrane"/>
    <property type="evidence" value="ECO:0007669"/>
    <property type="project" value="TreeGrafter"/>
</dbReference>
<evidence type="ECO:0000256" key="1">
    <source>
        <dbReference type="SAM" id="Coils"/>
    </source>
</evidence>
<dbReference type="PANTHER" id="PTHR32258:SF6">
    <property type="entry name" value="PROTEIN NETWORKED 1A"/>
    <property type="match status" value="1"/>
</dbReference>
<keyword evidence="4" id="KW-1185">Reference proteome</keyword>
<keyword evidence="1" id="KW-0175">Coiled coil</keyword>
<reference evidence="4" key="1">
    <citation type="journal article" date="2020" name="Nat. Commun.">
        <title>Genome assembly of wild tea tree DASZ reveals pedigree and selection history of tea varieties.</title>
        <authorList>
            <person name="Zhang W."/>
            <person name="Zhang Y."/>
            <person name="Qiu H."/>
            <person name="Guo Y."/>
            <person name="Wan H."/>
            <person name="Zhang X."/>
            <person name="Scossa F."/>
            <person name="Alseekh S."/>
            <person name="Zhang Q."/>
            <person name="Wang P."/>
            <person name="Xu L."/>
            <person name="Schmidt M.H."/>
            <person name="Jia X."/>
            <person name="Li D."/>
            <person name="Zhu A."/>
            <person name="Guo F."/>
            <person name="Chen W."/>
            <person name="Ni D."/>
            <person name="Usadel B."/>
            <person name="Fernie A.R."/>
            <person name="Wen W."/>
        </authorList>
    </citation>
    <scope>NUCLEOTIDE SEQUENCE [LARGE SCALE GENOMIC DNA]</scope>
    <source>
        <strain evidence="4">cv. G240</strain>
    </source>
</reference>
<gene>
    <name evidence="3" type="ORF">HYC85_027608</name>
</gene>
<dbReference type="InterPro" id="IPR051861">
    <property type="entry name" value="NET_actin-binding_domain"/>
</dbReference>
<feature type="region of interest" description="Disordered" evidence="2">
    <location>
        <begin position="16"/>
        <end position="46"/>
    </location>
</feature>
<proteinExistence type="predicted"/>
<evidence type="ECO:0000313" key="3">
    <source>
        <dbReference type="EMBL" id="KAF5936479.1"/>
    </source>
</evidence>
<sequence>MLELCEAAEDGCGLDRTLKESHKQANKPTEDDTPGQEFEHAGHKNENHFLDLQVEKELGVDRLEVPTCVPEPHQDQNKKKILDRLDSDAQMLKNLMITVENLRRKLEMNKKRIKVKSIDFETVKEQLQEVEETVVQLMEVKGQLSQNIEQSPLHLDGNASPELEEAGDVQRKRVLEQARKGSEKIGWLQLEVQKIHYVLLKLLDERKNNEKSRFSRSKTTNILRDFIHSGRSSPRWKKAGLFGCIRSSGTEAVVECGSYGVVVVE</sequence>
<dbReference type="AlphaFoldDB" id="A0A7J7G6W3"/>
<accession>A0A7J7G6W3</accession>
<organism evidence="3 4">
    <name type="scientific">Camellia sinensis</name>
    <name type="common">Tea plant</name>
    <name type="synonym">Thea sinensis</name>
    <dbReference type="NCBI Taxonomy" id="4442"/>
    <lineage>
        <taxon>Eukaryota</taxon>
        <taxon>Viridiplantae</taxon>
        <taxon>Streptophyta</taxon>
        <taxon>Embryophyta</taxon>
        <taxon>Tracheophyta</taxon>
        <taxon>Spermatophyta</taxon>
        <taxon>Magnoliopsida</taxon>
        <taxon>eudicotyledons</taxon>
        <taxon>Gunneridae</taxon>
        <taxon>Pentapetalae</taxon>
        <taxon>asterids</taxon>
        <taxon>Ericales</taxon>
        <taxon>Theaceae</taxon>
        <taxon>Camellia</taxon>
    </lineage>
</organism>
<name>A0A7J7G6W3_CAMSI</name>
<dbReference type="Proteomes" id="UP000593564">
    <property type="component" value="Unassembled WGS sequence"/>
</dbReference>